<evidence type="ECO:0000313" key="1">
    <source>
        <dbReference type="EMBL" id="KAA8911535.1"/>
    </source>
</evidence>
<dbReference type="EMBL" id="VXIS01000034">
    <property type="protein sequence ID" value="KAA8911535.1"/>
    <property type="molecule type" value="Genomic_DNA"/>
</dbReference>
<name>A0A5J5F594_9PEZI</name>
<organism evidence="1 2">
    <name type="scientific">Sphaerosporella brunnea</name>
    <dbReference type="NCBI Taxonomy" id="1250544"/>
    <lineage>
        <taxon>Eukaryota</taxon>
        <taxon>Fungi</taxon>
        <taxon>Dikarya</taxon>
        <taxon>Ascomycota</taxon>
        <taxon>Pezizomycotina</taxon>
        <taxon>Pezizomycetes</taxon>
        <taxon>Pezizales</taxon>
        <taxon>Pyronemataceae</taxon>
        <taxon>Sphaerosporella</taxon>
    </lineage>
</organism>
<proteinExistence type="predicted"/>
<evidence type="ECO:0000313" key="2">
    <source>
        <dbReference type="Proteomes" id="UP000326924"/>
    </source>
</evidence>
<protein>
    <submittedName>
        <fullName evidence="1">Uncharacterized protein</fullName>
    </submittedName>
</protein>
<dbReference type="InParanoid" id="A0A5J5F594"/>
<dbReference type="Proteomes" id="UP000326924">
    <property type="component" value="Unassembled WGS sequence"/>
</dbReference>
<dbReference type="OrthoDB" id="5380555at2759"/>
<comment type="caution">
    <text evidence="1">The sequence shown here is derived from an EMBL/GenBank/DDBJ whole genome shotgun (WGS) entry which is preliminary data.</text>
</comment>
<gene>
    <name evidence="1" type="ORF">FN846DRAFT_413325</name>
</gene>
<reference evidence="1 2" key="1">
    <citation type="submission" date="2019-09" db="EMBL/GenBank/DDBJ databases">
        <title>Draft genome of the ectomycorrhizal ascomycete Sphaerosporella brunnea.</title>
        <authorList>
            <consortium name="DOE Joint Genome Institute"/>
            <person name="Benucci G.M."/>
            <person name="Marozzi G."/>
            <person name="Antonielli L."/>
            <person name="Sanchez S."/>
            <person name="Marco P."/>
            <person name="Wang X."/>
            <person name="Falini L.B."/>
            <person name="Barry K."/>
            <person name="Haridas S."/>
            <person name="Lipzen A."/>
            <person name="Labutti K."/>
            <person name="Grigoriev I.V."/>
            <person name="Murat C."/>
            <person name="Martin F."/>
            <person name="Albertini E."/>
            <person name="Donnini D."/>
            <person name="Bonito G."/>
        </authorList>
    </citation>
    <scope>NUCLEOTIDE SEQUENCE [LARGE SCALE GENOMIC DNA]</scope>
    <source>
        <strain evidence="1 2">Sb_GMNB300</strain>
    </source>
</reference>
<dbReference type="AlphaFoldDB" id="A0A5J5F594"/>
<accession>A0A5J5F594</accession>
<sequence>MTLVINGEVKDILTAYRNIMVYTLRSEADFNLTEADYRDRLCDSLLQNLTINTTPEREVQKVSWRPGQPWARRRNLSTFASRKSLSSGSTNRNGTGKAQVRDWIDAEVRKQLGEYLNSVDMQEKRKANNVRAYAVVFVGSRKILFVEMDANGHWTDTCVQLAEKPASTRTAGDGGEVRRLAEWIAPGHWRVWVGGDILVHGIGSINTMEDHNPRTFMLV</sequence>
<keyword evidence="2" id="KW-1185">Reference proteome</keyword>